<sequence length="920" mass="95483">MLSLVLGGYASQAQTQIFFEKMGTVNNNTDVPVHESADGFDNDNLTMTSGTSATVTSVRKSNTKGTDGTTDANIWMASGAERIFAIEGIDASGYTNLSLEFAYRKEQANNLPVIELAYWDGIAYVPVTYTFAEAATATTGWYTVSGIQLPAAAQINGLKLRWTKQTGSVEARLDEVKLTGTAAVTTAPTIASTLNGRTGVVTGVQETYDVTTTAGSMAGAMVKVKATLSTPAQAANMALEYFETANSTWVPFTFDANGVFVFGPPATGFPLANATSNFRVTYSAAGTYATTLEIVDATTGVALIPAVTESVVVAAPAVAPTIASDINGRANVKTTVEENFSVATTTGTSAGQMVKVKMTLTNPAQAADMTLLYEATPGNFLPLTFNAAGETEFGPATGFPLANTATNFKVTFAAAGTYSYTLAINDATTGVALATPTTESVTVAAFVNPTIASTLNGRTGVVTGVQETYDVTTVAGDMAGRMVKVKATLANPAQAADMTLEYFETLSSTWMPFTFDANGVFVFGPATGFPLANATSNFRVTYSAAGTYATTLEIIDAVTGVAVVSGITESVTVAAPAVAPTIASDINGRANVKTTVEEAFSVATTTGTYAGQMVKVKMTLDNPAQASDITLLYEATPGSFLPLTFNATGEMEFGPATGFPLANLATNFKITFASAGVYDYTLAIVDAATGVALATPTAESITVAAFVDAIIASDLNARANMVTRAQNDFLVGVKAGDMAGKTVNIKLSLTNPAQASDIELFYEDAVSGNFLPLTFDANGEVMFGPAAGFTLADDTTAFRVVFNAPGGYDYTLAIVETATGDTLTLANESVTILINGVKDAQLARLVNVYPNPATEVLNIELGNTLKAEVAVLDLTGKQVAALKNVSGSAKLNVANLNSGTYLLQVKTSEGVATKRFVVVR</sequence>
<evidence type="ECO:0000313" key="3">
    <source>
        <dbReference type="Proteomes" id="UP001596161"/>
    </source>
</evidence>
<dbReference type="RefSeq" id="WP_378018478.1">
    <property type="nucleotide sequence ID" value="NZ_JBHSKT010000012.1"/>
</dbReference>
<dbReference type="EMBL" id="JBHSKT010000012">
    <property type="protein sequence ID" value="MFC5272119.1"/>
    <property type="molecule type" value="Genomic_DNA"/>
</dbReference>
<dbReference type="Pfam" id="PF18962">
    <property type="entry name" value="Por_Secre_tail"/>
    <property type="match status" value="1"/>
</dbReference>
<dbReference type="InterPro" id="IPR026444">
    <property type="entry name" value="Secre_tail"/>
</dbReference>
<keyword evidence="3" id="KW-1185">Reference proteome</keyword>
<dbReference type="NCBIfam" id="TIGR04183">
    <property type="entry name" value="Por_Secre_tail"/>
    <property type="match status" value="1"/>
</dbReference>
<protein>
    <submittedName>
        <fullName evidence="2">T9SS type A sorting domain-containing protein</fullName>
    </submittedName>
</protein>
<organism evidence="2 3">
    <name type="scientific">Adhaeribacter terreus</name>
    <dbReference type="NCBI Taxonomy" id="529703"/>
    <lineage>
        <taxon>Bacteria</taxon>
        <taxon>Pseudomonadati</taxon>
        <taxon>Bacteroidota</taxon>
        <taxon>Cytophagia</taxon>
        <taxon>Cytophagales</taxon>
        <taxon>Hymenobacteraceae</taxon>
        <taxon>Adhaeribacter</taxon>
    </lineage>
</organism>
<feature type="domain" description="Secretion system C-terminal sorting" evidence="1">
    <location>
        <begin position="848"/>
        <end position="918"/>
    </location>
</feature>
<dbReference type="Proteomes" id="UP001596161">
    <property type="component" value="Unassembled WGS sequence"/>
</dbReference>
<gene>
    <name evidence="2" type="ORF">ACFPIB_15990</name>
</gene>
<evidence type="ECO:0000259" key="1">
    <source>
        <dbReference type="Pfam" id="PF18962"/>
    </source>
</evidence>
<accession>A0ABW0EGV1</accession>
<name>A0ABW0EGV1_9BACT</name>
<reference evidence="3" key="1">
    <citation type="journal article" date="2019" name="Int. J. Syst. Evol. Microbiol.">
        <title>The Global Catalogue of Microorganisms (GCM) 10K type strain sequencing project: providing services to taxonomists for standard genome sequencing and annotation.</title>
        <authorList>
            <consortium name="The Broad Institute Genomics Platform"/>
            <consortium name="The Broad Institute Genome Sequencing Center for Infectious Disease"/>
            <person name="Wu L."/>
            <person name="Ma J."/>
        </authorList>
    </citation>
    <scope>NUCLEOTIDE SEQUENCE [LARGE SCALE GENOMIC DNA]</scope>
    <source>
        <strain evidence="3">KACC 12602</strain>
    </source>
</reference>
<proteinExistence type="predicted"/>
<evidence type="ECO:0000313" key="2">
    <source>
        <dbReference type="EMBL" id="MFC5272119.1"/>
    </source>
</evidence>
<comment type="caution">
    <text evidence="2">The sequence shown here is derived from an EMBL/GenBank/DDBJ whole genome shotgun (WGS) entry which is preliminary data.</text>
</comment>